<reference evidence="7 8" key="1">
    <citation type="submission" date="2011-04" db="EMBL/GenBank/DDBJ databases">
        <title>Complete sequence of Cellulomonas fimi ATCC 484.</title>
        <authorList>
            <consortium name="US DOE Joint Genome Institute"/>
            <person name="Lucas S."/>
            <person name="Han J."/>
            <person name="Lapidus A."/>
            <person name="Cheng J.-F."/>
            <person name="Goodwin L."/>
            <person name="Pitluck S."/>
            <person name="Peters L."/>
            <person name="Chertkov O."/>
            <person name="Detter J.C."/>
            <person name="Han C."/>
            <person name="Tapia R."/>
            <person name="Land M."/>
            <person name="Hauser L."/>
            <person name="Kyrpides N."/>
            <person name="Ivanova N."/>
            <person name="Ovchinnikova G."/>
            <person name="Pagani I."/>
            <person name="Mead D."/>
            <person name="Brumm P."/>
            <person name="Woyke T."/>
        </authorList>
    </citation>
    <scope>NUCLEOTIDE SEQUENCE [LARGE SCALE GENOMIC DNA]</scope>
    <source>
        <strain evidence="8">ATCC 484 / DSM 20113 / JCM 1341 / NBRC 15513 / NCIMB 8980 / NCTC 7547</strain>
    </source>
</reference>
<dbReference type="SUPFAM" id="SSF53448">
    <property type="entry name" value="Nucleotide-diphospho-sugar transferases"/>
    <property type="match status" value="1"/>
</dbReference>
<evidence type="ECO:0000256" key="3">
    <source>
        <dbReference type="ARBA" id="ARBA00022741"/>
    </source>
</evidence>
<evidence type="ECO:0000313" key="7">
    <source>
        <dbReference type="EMBL" id="AEE45584.1"/>
    </source>
</evidence>
<feature type="binding site" evidence="5">
    <location>
        <position position="159"/>
    </location>
    <ligand>
        <name>phosphoenolpyruvate</name>
        <dbReference type="ChEBI" id="CHEBI:58702"/>
    </ligand>
</feature>
<dbReference type="GO" id="GO:0005525">
    <property type="term" value="F:GTP binding"/>
    <property type="evidence" value="ECO:0007669"/>
    <property type="project" value="UniProtKB-KW"/>
</dbReference>
<feature type="domain" description="MobA-like NTP transferase" evidence="6">
    <location>
        <begin position="39"/>
        <end position="148"/>
    </location>
</feature>
<dbReference type="HAMAP" id="MF_02114">
    <property type="entry name" value="CofC"/>
    <property type="match status" value="1"/>
</dbReference>
<keyword evidence="2 5" id="KW-0548">Nucleotidyltransferase</keyword>
<feature type="binding site" evidence="5">
    <location>
        <position position="156"/>
    </location>
    <ligand>
        <name>phosphoenolpyruvate</name>
        <dbReference type="ChEBI" id="CHEBI:58702"/>
    </ligand>
</feature>
<dbReference type="Gene3D" id="3.90.550.10">
    <property type="entry name" value="Spore Coat Polysaccharide Biosynthesis Protein SpsA, Chain A"/>
    <property type="match status" value="1"/>
</dbReference>
<dbReference type="HOGENOM" id="CLU_076569_0_0_11"/>
<comment type="catalytic activity">
    <reaction evidence="5">
        <text>phosphoenolpyruvate + GTP + H(+) = enolpyruvoyl-2-diphospho-5'-guanosine + diphosphate</text>
        <dbReference type="Rhea" id="RHEA:30519"/>
        <dbReference type="ChEBI" id="CHEBI:15378"/>
        <dbReference type="ChEBI" id="CHEBI:33019"/>
        <dbReference type="ChEBI" id="CHEBI:37565"/>
        <dbReference type="ChEBI" id="CHEBI:58702"/>
        <dbReference type="ChEBI" id="CHEBI:143701"/>
        <dbReference type="EC" id="2.7.7.105"/>
    </reaction>
</comment>
<keyword evidence="1 5" id="KW-0808">Transferase</keyword>
<proteinExistence type="inferred from homology"/>
<protein>
    <recommendedName>
        <fullName evidence="5">Phosphoenolpyruvate guanylyltransferase</fullName>
        <shortName evidence="5">PEP guanylyltransferase</shortName>
        <ecNumber evidence="5">2.7.7.105</ecNumber>
    </recommendedName>
</protein>
<dbReference type="EMBL" id="CP002666">
    <property type="protein sequence ID" value="AEE45584.1"/>
    <property type="molecule type" value="Genomic_DNA"/>
</dbReference>
<gene>
    <name evidence="5" type="primary">fbiD</name>
    <name evidence="7" type="ordered locus">Celf_1449</name>
</gene>
<comment type="pathway">
    <text evidence="5">Cofactor biosynthesis; coenzyme F420 biosynthesis.</text>
</comment>
<dbReference type="PANTHER" id="PTHR40392">
    <property type="entry name" value="2-PHOSPHO-L-LACTATE GUANYLYLTRANSFERASE"/>
    <property type="match status" value="1"/>
</dbReference>
<comment type="similarity">
    <text evidence="5">Belongs to the CofC family.</text>
</comment>
<dbReference type="InterPro" id="IPR002835">
    <property type="entry name" value="CofC"/>
</dbReference>
<keyword evidence="4 5" id="KW-0342">GTP-binding</keyword>
<dbReference type="Pfam" id="PF12804">
    <property type="entry name" value="NTP_transf_3"/>
    <property type="match status" value="1"/>
</dbReference>
<evidence type="ECO:0000313" key="8">
    <source>
        <dbReference type="Proteomes" id="UP000008460"/>
    </source>
</evidence>
<dbReference type="GO" id="GO:0052645">
    <property type="term" value="P:F420-0 metabolic process"/>
    <property type="evidence" value="ECO:0007669"/>
    <property type="project" value="UniProtKB-UniRule"/>
</dbReference>
<dbReference type="STRING" id="590998.Celf_1449"/>
<dbReference type="PANTHER" id="PTHR40392:SF1">
    <property type="entry name" value="2-PHOSPHO-L-LACTATE GUANYLYLTRANSFERASE"/>
    <property type="match status" value="1"/>
</dbReference>
<feature type="binding site" evidence="5">
    <location>
        <position position="140"/>
    </location>
    <ligand>
        <name>phosphoenolpyruvate</name>
        <dbReference type="ChEBI" id="CHEBI:58702"/>
    </ligand>
</feature>
<evidence type="ECO:0000259" key="6">
    <source>
        <dbReference type="Pfam" id="PF12804"/>
    </source>
</evidence>
<name>F4H6F1_CELFA</name>
<accession>F4H6F1</accession>
<dbReference type="EC" id="2.7.7.105" evidence="5"/>
<organism evidence="7 8">
    <name type="scientific">Cellulomonas fimi (strain ATCC 484 / DSM 20113 / JCM 1341 / CCUG 24087 / LMG 16345 / NBRC 15513 / NCIMB 8980 / NCTC 7547 / NRS-133)</name>
    <dbReference type="NCBI Taxonomy" id="590998"/>
    <lineage>
        <taxon>Bacteria</taxon>
        <taxon>Bacillati</taxon>
        <taxon>Actinomycetota</taxon>
        <taxon>Actinomycetes</taxon>
        <taxon>Micrococcales</taxon>
        <taxon>Cellulomonadaceae</taxon>
        <taxon>Cellulomonas</taxon>
    </lineage>
</organism>
<evidence type="ECO:0000256" key="2">
    <source>
        <dbReference type="ARBA" id="ARBA00022695"/>
    </source>
</evidence>
<dbReference type="UniPathway" id="UPA00071"/>
<dbReference type="AlphaFoldDB" id="F4H6F1"/>
<dbReference type="KEGG" id="cfi:Celf_1449"/>
<evidence type="ECO:0000256" key="4">
    <source>
        <dbReference type="ARBA" id="ARBA00023134"/>
    </source>
</evidence>
<dbReference type="GO" id="GO:0043814">
    <property type="term" value="F:phospholactate guanylyltransferase activity"/>
    <property type="evidence" value="ECO:0007669"/>
    <property type="project" value="InterPro"/>
</dbReference>
<sequence length="209" mass="21468">MTAWTVVVPVKDARRGKSRLAPVLPDDERARFVRSMALDTLAAASAADDVERVVLVTPDPLLGSWAQRGGAVVVDEPPGGGLDAAVLAGVTHARRLDPSAAVAVLLGDLPGLRPDDLDAALRLASAHPRAHVPDAQGTGTTLLTAAARVDPRPAFGAGSSARHAAAGHVRLDVPSTSSLRHDVDDPADLDTLVDVAAAHRAGPRSRMGA</sequence>
<dbReference type="Proteomes" id="UP000008460">
    <property type="component" value="Chromosome"/>
</dbReference>
<keyword evidence="8" id="KW-1185">Reference proteome</keyword>
<dbReference type="InterPro" id="IPR025877">
    <property type="entry name" value="MobA-like_NTP_Trfase"/>
</dbReference>
<keyword evidence="3 5" id="KW-0547">Nucleotide-binding</keyword>
<dbReference type="RefSeq" id="WP_013770610.1">
    <property type="nucleotide sequence ID" value="NC_015514.1"/>
</dbReference>
<dbReference type="NCBIfam" id="TIGR03552">
    <property type="entry name" value="F420_cofC"/>
    <property type="match status" value="1"/>
</dbReference>
<evidence type="ECO:0000256" key="5">
    <source>
        <dbReference type="HAMAP-Rule" id="MF_02114"/>
    </source>
</evidence>
<comment type="function">
    <text evidence="5">Guanylyltransferase that catalyzes the activation of phosphoenolpyruvate (PEP) as enolpyruvoyl-2-diphospho-5'-guanosine, via the condensation of PEP with GTP. It is involved in the biosynthesis of coenzyme F420, a hydride carrier cofactor.</text>
</comment>
<evidence type="ECO:0000256" key="1">
    <source>
        <dbReference type="ARBA" id="ARBA00022679"/>
    </source>
</evidence>
<dbReference type="eggNOG" id="COG1920">
    <property type="taxonomic scope" value="Bacteria"/>
</dbReference>
<dbReference type="InterPro" id="IPR029044">
    <property type="entry name" value="Nucleotide-diphossugar_trans"/>
</dbReference>